<dbReference type="PANTHER" id="PTHR30535:SF34">
    <property type="entry name" value="MOLYBDATE-BINDING PROTEIN MOLA"/>
    <property type="match status" value="1"/>
</dbReference>
<evidence type="ECO:0000313" key="5">
    <source>
        <dbReference type="EMBL" id="SFU66323.1"/>
    </source>
</evidence>
<dbReference type="InterPro" id="IPR002491">
    <property type="entry name" value="ABC_transptr_periplasmic_BD"/>
</dbReference>
<dbReference type="NCBIfam" id="NF038402">
    <property type="entry name" value="TroA_like"/>
    <property type="match status" value="1"/>
</dbReference>
<organism evidence="5 6">
    <name type="scientific">Nitrosospira multiformis</name>
    <dbReference type="NCBI Taxonomy" id="1231"/>
    <lineage>
        <taxon>Bacteria</taxon>
        <taxon>Pseudomonadati</taxon>
        <taxon>Pseudomonadota</taxon>
        <taxon>Betaproteobacteria</taxon>
        <taxon>Nitrosomonadales</taxon>
        <taxon>Nitrosomonadaceae</taxon>
        <taxon>Nitrosospira</taxon>
    </lineage>
</organism>
<dbReference type="AlphaFoldDB" id="A0A1I7I052"/>
<evidence type="ECO:0000256" key="2">
    <source>
        <dbReference type="SAM" id="MobiDB-lite"/>
    </source>
</evidence>
<reference evidence="5 6" key="1">
    <citation type="submission" date="2016-10" db="EMBL/GenBank/DDBJ databases">
        <authorList>
            <person name="de Groot N.N."/>
        </authorList>
    </citation>
    <scope>NUCLEOTIDE SEQUENCE [LARGE SCALE GENOMIC DNA]</scope>
    <source>
        <strain evidence="5 6">Nl14</strain>
    </source>
</reference>
<evidence type="ECO:0000313" key="6">
    <source>
        <dbReference type="Proteomes" id="UP000182649"/>
    </source>
</evidence>
<evidence type="ECO:0000256" key="3">
    <source>
        <dbReference type="SAM" id="SignalP"/>
    </source>
</evidence>
<dbReference type="CDD" id="cd01144">
    <property type="entry name" value="BtuF"/>
    <property type="match status" value="1"/>
</dbReference>
<protein>
    <submittedName>
        <fullName evidence="5">Iron complex transport system substrate-binding protein</fullName>
    </submittedName>
</protein>
<keyword evidence="1 3" id="KW-0732">Signal</keyword>
<dbReference type="GO" id="GO:0071281">
    <property type="term" value="P:cellular response to iron ion"/>
    <property type="evidence" value="ECO:0007669"/>
    <property type="project" value="TreeGrafter"/>
</dbReference>
<dbReference type="SUPFAM" id="SSF53807">
    <property type="entry name" value="Helical backbone' metal receptor"/>
    <property type="match status" value="1"/>
</dbReference>
<feature type="signal peptide" evidence="3">
    <location>
        <begin position="1"/>
        <end position="20"/>
    </location>
</feature>
<sequence length="340" mass="37258">MTVIRQVLMLLFALFISALMDSGDAGGENRPASPSDFATPATGTSLPVFPETMTDDDGRSVRMTHAAMRIISLSPNITELIFAAGAGKKLVGVSRHSNYPDAAKSIPDIGDSFSLDLERIVALQPDLLLAWHSGKARADIEKLERLGLTVFTTEAVTLADVPRLLRTIGRLAGTSGSAERTAKTYEEALQQIENSYSNRPKVSVFQLIWHQPLMTVNNQHLISDVIRVCGGTNVFALSSSLTPVVSGENLLAADPDAIISSVLLEQEESAPAEVKAFLRQFSQLSAVRNNNIFFVHPDLIQRQTTRVLQGTRLVCEQLERVRSRRKIDRLTDPDFRTPPP</sequence>
<gene>
    <name evidence="5" type="ORF">SAMN05216417_11343</name>
</gene>
<dbReference type="InterPro" id="IPR050902">
    <property type="entry name" value="ABC_Transporter_SBP"/>
</dbReference>
<feature type="region of interest" description="Disordered" evidence="2">
    <location>
        <begin position="25"/>
        <end position="44"/>
    </location>
</feature>
<dbReference type="PANTHER" id="PTHR30535">
    <property type="entry name" value="VITAMIN B12-BINDING PROTEIN"/>
    <property type="match status" value="1"/>
</dbReference>
<evidence type="ECO:0000256" key="1">
    <source>
        <dbReference type="ARBA" id="ARBA00022729"/>
    </source>
</evidence>
<dbReference type="Gene3D" id="3.40.50.1980">
    <property type="entry name" value="Nitrogenase molybdenum iron protein domain"/>
    <property type="match status" value="2"/>
</dbReference>
<evidence type="ECO:0000259" key="4">
    <source>
        <dbReference type="PROSITE" id="PS50983"/>
    </source>
</evidence>
<dbReference type="EMBL" id="FPBZ01000013">
    <property type="protein sequence ID" value="SFU66323.1"/>
    <property type="molecule type" value="Genomic_DNA"/>
</dbReference>
<dbReference type="Pfam" id="PF01497">
    <property type="entry name" value="Peripla_BP_2"/>
    <property type="match status" value="1"/>
</dbReference>
<dbReference type="Proteomes" id="UP000182649">
    <property type="component" value="Unassembled WGS sequence"/>
</dbReference>
<name>A0A1I7I052_9PROT</name>
<accession>A0A1I7I052</accession>
<proteinExistence type="predicted"/>
<feature type="chain" id="PRO_5010180503" evidence="3">
    <location>
        <begin position="21"/>
        <end position="340"/>
    </location>
</feature>
<dbReference type="PROSITE" id="PS50983">
    <property type="entry name" value="FE_B12_PBP"/>
    <property type="match status" value="1"/>
</dbReference>
<dbReference type="InterPro" id="IPR054828">
    <property type="entry name" value="Vit_B12_bind_prot"/>
</dbReference>
<feature type="domain" description="Fe/B12 periplasmic-binding" evidence="4">
    <location>
        <begin position="69"/>
        <end position="326"/>
    </location>
</feature>
<dbReference type="RefSeq" id="WP_256210508.1">
    <property type="nucleotide sequence ID" value="NZ_FPBZ01000013.1"/>
</dbReference>